<keyword evidence="2 3" id="KW-0802">TPR repeat</keyword>
<dbReference type="EMBL" id="CADIKM010000048">
    <property type="protein sequence ID" value="CAB3802342.1"/>
    <property type="molecule type" value="Genomic_DNA"/>
</dbReference>
<dbReference type="PROSITE" id="PS00866">
    <property type="entry name" value="CPSASE_1"/>
    <property type="match status" value="1"/>
</dbReference>
<evidence type="ECO:0000313" key="6">
    <source>
        <dbReference type="Proteomes" id="UP000494115"/>
    </source>
</evidence>
<dbReference type="Gene3D" id="1.25.40.10">
    <property type="entry name" value="Tetratricopeptide repeat domain"/>
    <property type="match status" value="1"/>
</dbReference>
<evidence type="ECO:0000256" key="3">
    <source>
        <dbReference type="PROSITE-ProRule" id="PRU00339"/>
    </source>
</evidence>
<reference evidence="5 6" key="1">
    <citation type="submission" date="2020-04" db="EMBL/GenBank/DDBJ databases">
        <authorList>
            <person name="De Canck E."/>
        </authorList>
    </citation>
    <scope>NUCLEOTIDE SEQUENCE [LARGE SCALE GENOMIC DNA]</scope>
    <source>
        <strain evidence="5 6">LMG 28138</strain>
    </source>
</reference>
<proteinExistence type="predicted"/>
<dbReference type="SUPFAM" id="SSF56059">
    <property type="entry name" value="Glutathione synthetase ATP-binding domain-like"/>
    <property type="match status" value="1"/>
</dbReference>
<dbReference type="Proteomes" id="UP000494115">
    <property type="component" value="Unassembled WGS sequence"/>
</dbReference>
<dbReference type="InterPro" id="IPR011990">
    <property type="entry name" value="TPR-like_helical_dom_sf"/>
</dbReference>
<organism evidence="5 6">
    <name type="scientific">Pararobbsia alpina</name>
    <dbReference type="NCBI Taxonomy" id="621374"/>
    <lineage>
        <taxon>Bacteria</taxon>
        <taxon>Pseudomonadati</taxon>
        <taxon>Pseudomonadota</taxon>
        <taxon>Betaproteobacteria</taxon>
        <taxon>Burkholderiales</taxon>
        <taxon>Burkholderiaceae</taxon>
        <taxon>Pararobbsia</taxon>
    </lineage>
</organism>
<dbReference type="RefSeq" id="WP_175107760.1">
    <property type="nucleotide sequence ID" value="NZ_CADIKM010000048.1"/>
</dbReference>
<name>A0A6S7BJZ5_9BURK</name>
<dbReference type="SUPFAM" id="SSF48452">
    <property type="entry name" value="TPR-like"/>
    <property type="match status" value="1"/>
</dbReference>
<keyword evidence="1" id="KW-0677">Repeat</keyword>
<feature type="domain" description="Carbamoyl phosphate synthase ATP-binding" evidence="4">
    <location>
        <begin position="275"/>
        <end position="289"/>
    </location>
</feature>
<protein>
    <recommendedName>
        <fullName evidence="4">Carbamoyl phosphate synthase ATP-binding domain-containing protein</fullName>
    </recommendedName>
</protein>
<dbReference type="AlphaFoldDB" id="A0A6S7BJZ5"/>
<dbReference type="InterPro" id="IPR005479">
    <property type="entry name" value="CPAse_ATP-bd"/>
</dbReference>
<dbReference type="GO" id="GO:0005524">
    <property type="term" value="F:ATP binding"/>
    <property type="evidence" value="ECO:0007669"/>
    <property type="project" value="InterPro"/>
</dbReference>
<dbReference type="PROSITE" id="PS50005">
    <property type="entry name" value="TPR"/>
    <property type="match status" value="1"/>
</dbReference>
<gene>
    <name evidence="5" type="ORF">LMG28138_05174</name>
</gene>
<accession>A0A6S7BJZ5</accession>
<evidence type="ECO:0000259" key="4">
    <source>
        <dbReference type="PROSITE" id="PS00866"/>
    </source>
</evidence>
<dbReference type="SMART" id="SM00028">
    <property type="entry name" value="TPR"/>
    <property type="match status" value="2"/>
</dbReference>
<feature type="repeat" description="TPR" evidence="3">
    <location>
        <begin position="69"/>
        <end position="102"/>
    </location>
</feature>
<evidence type="ECO:0000313" key="5">
    <source>
        <dbReference type="EMBL" id="CAB3802342.1"/>
    </source>
</evidence>
<evidence type="ECO:0000256" key="2">
    <source>
        <dbReference type="ARBA" id="ARBA00022803"/>
    </source>
</evidence>
<sequence length="455" mass="49651">MSINDTSTGEMSSGHDAGSTVLALEAAERQAPADPAIQQSLSIAYASCGDHLKAAAARIASLALTERAPLSLYNLATAYMMKGQLAEAEKWFRVALLLDPDLPLAHQNLASILRENGDIAGAAEHLKRAYTKQAVFVEPARTPVARVLLTCAAGIGNVPVTHLLPQDRFTQVRCFVEYIGDEDLAALPDYDLIFNAIGDPDIVSDDDTRLHAVLMHKDRPLLNGPDRVAANRRDRLPSLLAGIDNVVVPAVQRIELRQRGAHALADEIDAGGLAYPLVLRPSASHGGEGVLLATGREIVEASPLGSVDAAYATAFHDYRAADGHFRKYRMIFVDREPFPYHLALSKHWLVHYFSASMRDAPWKRDEERHFLEDPATVLGPSALEAIRVIGRRLDLDYGGIDFSLLPDGRVLVFEANATMLVHPEPEGSELAHKNVQVRAIVAAFERMLVARLPRA</sequence>
<dbReference type="Pfam" id="PF07719">
    <property type="entry name" value="TPR_2"/>
    <property type="match status" value="1"/>
</dbReference>
<dbReference type="InterPro" id="IPR013105">
    <property type="entry name" value="TPR_2"/>
</dbReference>
<keyword evidence="6" id="KW-1185">Reference proteome</keyword>
<dbReference type="InterPro" id="IPR019734">
    <property type="entry name" value="TPR_rpt"/>
</dbReference>
<evidence type="ECO:0000256" key="1">
    <source>
        <dbReference type="ARBA" id="ARBA00022737"/>
    </source>
</evidence>